<organism evidence="1 2">
    <name type="scientific">Marinomonas alcarazii</name>
    <dbReference type="NCBI Taxonomy" id="491949"/>
    <lineage>
        <taxon>Bacteria</taxon>
        <taxon>Pseudomonadati</taxon>
        <taxon>Pseudomonadota</taxon>
        <taxon>Gammaproteobacteria</taxon>
        <taxon>Oceanospirillales</taxon>
        <taxon>Oceanospirillaceae</taxon>
        <taxon>Marinomonas</taxon>
    </lineage>
</organism>
<name>A0A318V2Z8_9GAMM</name>
<evidence type="ECO:0000313" key="1">
    <source>
        <dbReference type="EMBL" id="PYF80535.1"/>
    </source>
</evidence>
<accession>A0A318V2Z8</accession>
<proteinExistence type="predicted"/>
<dbReference type="AlphaFoldDB" id="A0A318V2Z8"/>
<comment type="caution">
    <text evidence="1">The sequence shown here is derived from an EMBL/GenBank/DDBJ whole genome shotgun (WGS) entry which is preliminary data.</text>
</comment>
<gene>
    <name evidence="1" type="ORF">DFP75_106176</name>
</gene>
<evidence type="ECO:0000313" key="2">
    <source>
        <dbReference type="Proteomes" id="UP000247551"/>
    </source>
</evidence>
<dbReference type="EMBL" id="QKLW01000006">
    <property type="protein sequence ID" value="PYF80535.1"/>
    <property type="molecule type" value="Genomic_DNA"/>
</dbReference>
<reference evidence="1 2" key="1">
    <citation type="submission" date="2018-06" db="EMBL/GenBank/DDBJ databases">
        <title>Genomic Encyclopedia of Type Strains, Phase III (KMG-III): the genomes of soil and plant-associated and newly described type strains.</title>
        <authorList>
            <person name="Whitman W."/>
        </authorList>
    </citation>
    <scope>NUCLEOTIDE SEQUENCE [LARGE SCALE GENOMIC DNA]</scope>
    <source>
        <strain evidence="1 2">CECT 7730</strain>
    </source>
</reference>
<keyword evidence="2" id="KW-1185">Reference proteome</keyword>
<dbReference type="Proteomes" id="UP000247551">
    <property type="component" value="Unassembled WGS sequence"/>
</dbReference>
<protein>
    <submittedName>
        <fullName evidence="1">Uncharacterized protein</fullName>
    </submittedName>
</protein>
<sequence>MTNFKINNANFCIRHSREGGNRALMAIENNLIYTTPLDSRLRGNDKDIF</sequence>